<dbReference type="PANTHER" id="PTHR10629:SF52">
    <property type="entry name" value="DNA (CYTOSINE-5)-METHYLTRANSFERASE 1"/>
    <property type="match status" value="1"/>
</dbReference>
<dbReference type="InterPro" id="IPR001525">
    <property type="entry name" value="C5_MeTfrase"/>
</dbReference>
<dbReference type="PRINTS" id="PR00105">
    <property type="entry name" value="C5METTRFRASE"/>
</dbReference>
<evidence type="ECO:0000313" key="10">
    <source>
        <dbReference type="EMBL" id="PNG07309.1"/>
    </source>
</evidence>
<comment type="catalytic activity">
    <reaction evidence="6">
        <text>a 2'-deoxycytidine in DNA + S-adenosyl-L-methionine = a 5-methyl-2'-deoxycytidine in DNA + S-adenosyl-L-homocysteine + H(+)</text>
        <dbReference type="Rhea" id="RHEA:13681"/>
        <dbReference type="Rhea" id="RHEA-COMP:11369"/>
        <dbReference type="Rhea" id="RHEA-COMP:11370"/>
        <dbReference type="ChEBI" id="CHEBI:15378"/>
        <dbReference type="ChEBI" id="CHEBI:57856"/>
        <dbReference type="ChEBI" id="CHEBI:59789"/>
        <dbReference type="ChEBI" id="CHEBI:85452"/>
        <dbReference type="ChEBI" id="CHEBI:85454"/>
        <dbReference type="EC" id="2.1.1.37"/>
    </reaction>
</comment>
<dbReference type="PROSITE" id="PS51679">
    <property type="entry name" value="SAM_MT_C5"/>
    <property type="match status" value="1"/>
</dbReference>
<dbReference type="InterPro" id="IPR050390">
    <property type="entry name" value="C5-Methyltransferase"/>
</dbReference>
<protein>
    <recommendedName>
        <fullName evidence="1">DNA (cytosine-5-)-methyltransferase</fullName>
        <ecNumber evidence="1">2.1.1.37</ecNumber>
    </recommendedName>
</protein>
<dbReference type="PANTHER" id="PTHR10629">
    <property type="entry name" value="CYTOSINE-SPECIFIC METHYLTRANSFERASE"/>
    <property type="match status" value="1"/>
</dbReference>
<evidence type="ECO:0000256" key="6">
    <source>
        <dbReference type="ARBA" id="ARBA00047422"/>
    </source>
</evidence>
<evidence type="ECO:0000256" key="2">
    <source>
        <dbReference type="ARBA" id="ARBA00022603"/>
    </source>
</evidence>
<evidence type="ECO:0000256" key="3">
    <source>
        <dbReference type="ARBA" id="ARBA00022679"/>
    </source>
</evidence>
<evidence type="ECO:0000256" key="1">
    <source>
        <dbReference type="ARBA" id="ARBA00011975"/>
    </source>
</evidence>
<dbReference type="AlphaFoldDB" id="A0A2N8SXT8"/>
<evidence type="ECO:0000256" key="8">
    <source>
        <dbReference type="RuleBase" id="RU000416"/>
    </source>
</evidence>
<feature type="active site" evidence="7">
    <location>
        <position position="130"/>
    </location>
</feature>
<dbReference type="SUPFAM" id="SSF53335">
    <property type="entry name" value="S-adenosyl-L-methionine-dependent methyltransferases"/>
    <property type="match status" value="1"/>
</dbReference>
<dbReference type="InterPro" id="IPR031303">
    <property type="entry name" value="C5_meth_CS"/>
</dbReference>
<dbReference type="PROSITE" id="PS00095">
    <property type="entry name" value="C5_MTASE_2"/>
    <property type="match status" value="1"/>
</dbReference>
<dbReference type="Gene3D" id="3.90.120.10">
    <property type="entry name" value="DNA Methylase, subunit A, domain 2"/>
    <property type="match status" value="1"/>
</dbReference>
<dbReference type="GO" id="GO:0044027">
    <property type="term" value="P:negative regulation of gene expression via chromosomal CpG island methylation"/>
    <property type="evidence" value="ECO:0007669"/>
    <property type="project" value="TreeGrafter"/>
</dbReference>
<keyword evidence="3 7" id="KW-0808">Transferase</keyword>
<sequence>MPVPIIDLFAGPGGLGEGFASLQGHKRQPFFEIALSIEKDAVAHRTLTLRAVFRRLRGTKDVKHYYSYIRGEIDEAAFRRIPAVASAFEHAATEARCLELGKSDEASIDREIRAALKGQETWVLIGGPPCQAYSLAGRSRRANDKDFHKDEKHFLYREYLRIIQVHTPTIFVMENVKGLLSSKHSGDPMFEKIIADLSMPTDGLEYEIRSFTKKGDGSSLEPTDYLIHSERHGIPQSRHRVILLGVRKGLDMPQHQLLAPVARPVTVKQAIDDLPRIRSKLSRGDSVEAWRKAVQAAPSYVKGWRTENESVMIGTMRAFAAAATSTTTGGAFISRGYRRPKKPTELQQWLHDRSLGGVCQHEARAHMASDLARYLFSASFAHLWGYCPRLDVFPPKLLPDHINVHVDRESEAIPFKDRFRVQCRNEPSTTVVAHIAKDGHYYIHYDPSQCRSLTVREAARLQTFPDNYVFAGNRTEQYTQVGNAVPPLLAYKLAKIVRSLLNEMSRRRRRQAGDAVQKRPAGSVPRNLPEQLPVLAEAG</sequence>
<dbReference type="NCBIfam" id="TIGR00675">
    <property type="entry name" value="dcm"/>
    <property type="match status" value="1"/>
</dbReference>
<evidence type="ECO:0000256" key="5">
    <source>
        <dbReference type="ARBA" id="ARBA00022747"/>
    </source>
</evidence>
<keyword evidence="2 7" id="KW-0489">Methyltransferase</keyword>
<dbReference type="EMBL" id="POUT01000009">
    <property type="protein sequence ID" value="PNG07309.1"/>
    <property type="molecule type" value="Genomic_DNA"/>
</dbReference>
<dbReference type="GO" id="GO:0009307">
    <property type="term" value="P:DNA restriction-modification system"/>
    <property type="evidence" value="ECO:0007669"/>
    <property type="project" value="UniProtKB-KW"/>
</dbReference>
<accession>A0A2N8SXT8</accession>
<dbReference type="EC" id="2.1.1.37" evidence="1"/>
<evidence type="ECO:0000256" key="4">
    <source>
        <dbReference type="ARBA" id="ARBA00022691"/>
    </source>
</evidence>
<dbReference type="GO" id="GO:0003677">
    <property type="term" value="F:DNA binding"/>
    <property type="evidence" value="ECO:0007669"/>
    <property type="project" value="TreeGrafter"/>
</dbReference>
<dbReference type="Pfam" id="PF00145">
    <property type="entry name" value="DNA_methylase"/>
    <property type="match status" value="1"/>
</dbReference>
<organism evidence="10 11">
    <name type="scientific">Stutzerimonas stutzeri</name>
    <name type="common">Pseudomonas stutzeri</name>
    <dbReference type="NCBI Taxonomy" id="316"/>
    <lineage>
        <taxon>Bacteria</taxon>
        <taxon>Pseudomonadati</taxon>
        <taxon>Pseudomonadota</taxon>
        <taxon>Gammaproteobacteria</taxon>
        <taxon>Pseudomonadales</taxon>
        <taxon>Pseudomonadaceae</taxon>
        <taxon>Stutzerimonas</taxon>
    </lineage>
</organism>
<name>A0A2N8SXT8_STUST</name>
<evidence type="ECO:0000256" key="9">
    <source>
        <dbReference type="SAM" id="MobiDB-lite"/>
    </source>
</evidence>
<gene>
    <name evidence="10" type="ORF">CXK94_15950</name>
</gene>
<comment type="similarity">
    <text evidence="7 8">Belongs to the class I-like SAM-binding methyltransferase superfamily. C5-methyltransferase family.</text>
</comment>
<dbReference type="Gene3D" id="3.40.50.150">
    <property type="entry name" value="Vaccinia Virus protein VP39"/>
    <property type="match status" value="1"/>
</dbReference>
<evidence type="ECO:0000313" key="11">
    <source>
        <dbReference type="Proteomes" id="UP000236023"/>
    </source>
</evidence>
<dbReference type="InterPro" id="IPR029063">
    <property type="entry name" value="SAM-dependent_MTases_sf"/>
</dbReference>
<proteinExistence type="inferred from homology"/>
<comment type="caution">
    <text evidence="10">The sequence shown here is derived from an EMBL/GenBank/DDBJ whole genome shotgun (WGS) entry which is preliminary data.</text>
</comment>
<feature type="region of interest" description="Disordered" evidence="9">
    <location>
        <begin position="508"/>
        <end position="539"/>
    </location>
</feature>
<keyword evidence="4 7" id="KW-0949">S-adenosyl-L-methionine</keyword>
<dbReference type="GO" id="GO:0032259">
    <property type="term" value="P:methylation"/>
    <property type="evidence" value="ECO:0007669"/>
    <property type="project" value="UniProtKB-KW"/>
</dbReference>
<dbReference type="Proteomes" id="UP000236023">
    <property type="component" value="Unassembled WGS sequence"/>
</dbReference>
<keyword evidence="5" id="KW-0680">Restriction system</keyword>
<dbReference type="GO" id="GO:0003886">
    <property type="term" value="F:DNA (cytosine-5-)-methyltransferase activity"/>
    <property type="evidence" value="ECO:0007669"/>
    <property type="project" value="UniProtKB-EC"/>
</dbReference>
<dbReference type="RefSeq" id="WP_102895079.1">
    <property type="nucleotide sequence ID" value="NZ_JAMOHU010000007.1"/>
</dbReference>
<evidence type="ECO:0000256" key="7">
    <source>
        <dbReference type="PROSITE-ProRule" id="PRU01016"/>
    </source>
</evidence>
<reference evidence="10 11" key="1">
    <citation type="submission" date="2018-01" db="EMBL/GenBank/DDBJ databases">
        <title>Denitrification phenotypes of diverse strains of Pseudomonas stutzeri.</title>
        <authorList>
            <person name="Milligan D.A."/>
            <person name="Bergaust L."/>
            <person name="Bakken L.R."/>
            <person name="Frostegard A."/>
        </authorList>
    </citation>
    <scope>NUCLEOTIDE SEQUENCE [LARGE SCALE GENOMIC DNA]</scope>
    <source>
        <strain evidence="10 11">24a75</strain>
    </source>
</reference>